<keyword evidence="2" id="KW-1185">Reference proteome</keyword>
<accession>A0A9N9H185</accession>
<protein>
    <submittedName>
        <fullName evidence="1">5402_t:CDS:1</fullName>
    </submittedName>
</protein>
<evidence type="ECO:0000313" key="1">
    <source>
        <dbReference type="EMBL" id="CAG8645251.1"/>
    </source>
</evidence>
<proteinExistence type="predicted"/>
<dbReference type="AlphaFoldDB" id="A0A9N9H185"/>
<organism evidence="1 2">
    <name type="scientific">Paraglomus occultum</name>
    <dbReference type="NCBI Taxonomy" id="144539"/>
    <lineage>
        <taxon>Eukaryota</taxon>
        <taxon>Fungi</taxon>
        <taxon>Fungi incertae sedis</taxon>
        <taxon>Mucoromycota</taxon>
        <taxon>Glomeromycotina</taxon>
        <taxon>Glomeromycetes</taxon>
        <taxon>Paraglomerales</taxon>
        <taxon>Paraglomeraceae</taxon>
        <taxon>Paraglomus</taxon>
    </lineage>
</organism>
<gene>
    <name evidence="1" type="ORF">POCULU_LOCUS9644</name>
</gene>
<name>A0A9N9H185_9GLOM</name>
<feature type="non-terminal residue" evidence="1">
    <location>
        <position position="1"/>
    </location>
</feature>
<comment type="caution">
    <text evidence="1">The sequence shown here is derived from an EMBL/GenBank/DDBJ whole genome shotgun (WGS) entry which is preliminary data.</text>
</comment>
<sequence>FQNHKVMQEEQLARKKSQEQILQNSLMLQGKIQEVLQTMGRELRHNSSSDYDKLYKRQLKGL</sequence>
<dbReference type="Proteomes" id="UP000789572">
    <property type="component" value="Unassembled WGS sequence"/>
</dbReference>
<reference evidence="1" key="1">
    <citation type="submission" date="2021-06" db="EMBL/GenBank/DDBJ databases">
        <authorList>
            <person name="Kallberg Y."/>
            <person name="Tangrot J."/>
            <person name="Rosling A."/>
        </authorList>
    </citation>
    <scope>NUCLEOTIDE SEQUENCE</scope>
    <source>
        <strain evidence="1">IA702</strain>
    </source>
</reference>
<evidence type="ECO:0000313" key="2">
    <source>
        <dbReference type="Proteomes" id="UP000789572"/>
    </source>
</evidence>
<dbReference type="EMBL" id="CAJVPJ010003826">
    <property type="protein sequence ID" value="CAG8645251.1"/>
    <property type="molecule type" value="Genomic_DNA"/>
</dbReference>